<name>A0A5J4SD08_9ZZZZ</name>
<dbReference type="AlphaFoldDB" id="A0A5J4SD08"/>
<sequence>MPISITNMKTAFQYNNNNLGQLVAKAKEGGIGSYAFKIDENQSSVSSSYDKGELLENSYPYWNLYSRYSGGEFYKKGNELHYRLKKDYGRDYVYQMGSFLNYNHTAQSPVIECQEDVFITANSGTYSTTYLEYEVMMGNYYFEDIVGHDGNVGIALKNSSGTVITQGYISYMDNIHTTNYQIRWQVSNAQLATITDGLLLYPNLFLTESGVYSDSKRFFIPLVSKDLPYLYCHVQSTTQPVFQELYFYTLDGSFYSRGDGLEYTDPTLTYNQTSVQITNITLEDYISPATQKKYLQWKKTTDLSWSTAIQPFNVRVSTTPVNATFSIAGGLQYGGVYMFRIIESDSTQPPTS</sequence>
<dbReference type="EMBL" id="SNRY01000238">
    <property type="protein sequence ID" value="KAA6344049.1"/>
    <property type="molecule type" value="Genomic_DNA"/>
</dbReference>
<organism evidence="1">
    <name type="scientific">termite gut metagenome</name>
    <dbReference type="NCBI Taxonomy" id="433724"/>
    <lineage>
        <taxon>unclassified sequences</taxon>
        <taxon>metagenomes</taxon>
        <taxon>organismal metagenomes</taxon>
    </lineage>
</organism>
<comment type="caution">
    <text evidence="1">The sequence shown here is derived from an EMBL/GenBank/DDBJ whole genome shotgun (WGS) entry which is preliminary data.</text>
</comment>
<gene>
    <name evidence="1" type="ORF">EZS27_008306</name>
</gene>
<accession>A0A5J4SD08</accession>
<reference evidence="1" key="1">
    <citation type="submission" date="2019-03" db="EMBL/GenBank/DDBJ databases">
        <title>Single cell metagenomics reveals metabolic interactions within the superorganism composed of flagellate Streblomastix strix and complex community of Bacteroidetes bacteria on its surface.</title>
        <authorList>
            <person name="Treitli S.C."/>
            <person name="Kolisko M."/>
            <person name="Husnik F."/>
            <person name="Keeling P."/>
            <person name="Hampl V."/>
        </authorList>
    </citation>
    <scope>NUCLEOTIDE SEQUENCE</scope>
    <source>
        <strain evidence="1">STM</strain>
    </source>
</reference>
<proteinExistence type="predicted"/>
<protein>
    <submittedName>
        <fullName evidence="1">Uncharacterized protein</fullName>
    </submittedName>
</protein>
<evidence type="ECO:0000313" key="1">
    <source>
        <dbReference type="EMBL" id="KAA6344049.1"/>
    </source>
</evidence>